<dbReference type="GO" id="GO:0006355">
    <property type="term" value="P:regulation of DNA-templated transcription"/>
    <property type="evidence" value="ECO:0007669"/>
    <property type="project" value="InterPro"/>
</dbReference>
<dbReference type="PROSITE" id="PS50045">
    <property type="entry name" value="SIGMA54_INTERACT_4"/>
    <property type="match status" value="1"/>
</dbReference>
<dbReference type="PANTHER" id="PTHR32071">
    <property type="entry name" value="TRANSCRIPTIONAL REGULATORY PROTEIN"/>
    <property type="match status" value="1"/>
</dbReference>
<gene>
    <name evidence="10" type="ORF">X474_24905</name>
</gene>
<feature type="domain" description="Sigma-54 factor interaction" evidence="8">
    <location>
        <begin position="157"/>
        <end position="386"/>
    </location>
</feature>
<dbReference type="Pfam" id="PF00158">
    <property type="entry name" value="Sigma54_activat"/>
    <property type="match status" value="1"/>
</dbReference>
<evidence type="ECO:0000313" key="10">
    <source>
        <dbReference type="EMBL" id="KIX11480.1"/>
    </source>
</evidence>
<evidence type="ECO:0000256" key="7">
    <source>
        <dbReference type="PROSITE-ProRule" id="PRU00169"/>
    </source>
</evidence>
<sequence>MTNPPKYQAETQDAPGPWRPRVLILDDEWSTLERIKNFLKQDFEVESASRASQALTAMDRHNFDVVLTDMRMPDTDGLTLVTEMKKRHPESQYILMTAFSDIEDAITALRLGVADYLRKPFTEGEVRHALNRCLEHRRLTREVASLKSGKKHSLADVITSDERMIEICRLAQTAAATDVTVLISGETGTGKGVLARAIHNTSPRSPRPYVEINCASIPATLIESELFGHERGSFTGAVARKIGRVETADGGTLVLDEIGEMPLDMQSKMLRFLQSFNFERVGGTKIRHADVRIIASTNRDLEKAVLEGIFRQDLFYRLNVIHLHIPPLRHRPGDISILADNFLKRFAIKYDRNIKGISPNAMAQLERHDWPGNVRELEHTVERSVILTQGEVIQQFDLPRDSQDLPLPEINMPPDGQWESSTQSLADFMGSCERLYLESILRKHHGKIGESAKAAGINPKTLYMKMNRHGLRRQDFRPQHIQS</sequence>
<dbReference type="FunFam" id="3.40.50.300:FF:000006">
    <property type="entry name" value="DNA-binding transcriptional regulator NtrC"/>
    <property type="match status" value="1"/>
</dbReference>
<dbReference type="InterPro" id="IPR025662">
    <property type="entry name" value="Sigma_54_int_dom_ATP-bd_1"/>
</dbReference>
<dbReference type="Gene3D" id="3.40.50.300">
    <property type="entry name" value="P-loop containing nucleotide triphosphate hydrolases"/>
    <property type="match status" value="1"/>
</dbReference>
<dbReference type="OrthoDB" id="9804019at2"/>
<dbReference type="PROSITE" id="PS50110">
    <property type="entry name" value="RESPONSE_REGULATORY"/>
    <property type="match status" value="1"/>
</dbReference>
<dbReference type="GO" id="GO:0005524">
    <property type="term" value="F:ATP binding"/>
    <property type="evidence" value="ECO:0007669"/>
    <property type="project" value="UniProtKB-KW"/>
</dbReference>
<dbReference type="FunFam" id="1.10.8.60:FF:000014">
    <property type="entry name" value="DNA-binding transcriptional regulator NtrC"/>
    <property type="match status" value="1"/>
</dbReference>
<dbReference type="Proteomes" id="UP000032233">
    <property type="component" value="Unassembled WGS sequence"/>
</dbReference>
<evidence type="ECO:0000313" key="11">
    <source>
        <dbReference type="Proteomes" id="UP000032233"/>
    </source>
</evidence>
<dbReference type="InterPro" id="IPR027417">
    <property type="entry name" value="P-loop_NTPase"/>
</dbReference>
<dbReference type="SMART" id="SM00448">
    <property type="entry name" value="REC"/>
    <property type="match status" value="1"/>
</dbReference>
<name>A0A0D2JPU0_9BACT</name>
<dbReference type="STRING" id="1429043.X474_24905"/>
<dbReference type="InterPro" id="IPR025944">
    <property type="entry name" value="Sigma_54_int_dom_CS"/>
</dbReference>
<dbReference type="SUPFAM" id="SSF46689">
    <property type="entry name" value="Homeodomain-like"/>
    <property type="match status" value="1"/>
</dbReference>
<dbReference type="InterPro" id="IPR001789">
    <property type="entry name" value="Sig_transdc_resp-reg_receiver"/>
</dbReference>
<keyword evidence="4" id="KW-0238">DNA-binding</keyword>
<comment type="caution">
    <text evidence="10">The sequence shown here is derived from an EMBL/GenBank/DDBJ whole genome shotgun (WGS) entry which is preliminary data.</text>
</comment>
<evidence type="ECO:0000256" key="2">
    <source>
        <dbReference type="ARBA" id="ARBA00022840"/>
    </source>
</evidence>
<evidence type="ECO:0000256" key="5">
    <source>
        <dbReference type="ARBA" id="ARBA00023159"/>
    </source>
</evidence>
<evidence type="ECO:0000259" key="8">
    <source>
        <dbReference type="PROSITE" id="PS50045"/>
    </source>
</evidence>
<dbReference type="InterPro" id="IPR009057">
    <property type="entry name" value="Homeodomain-like_sf"/>
</dbReference>
<dbReference type="Pfam" id="PF00072">
    <property type="entry name" value="Response_reg"/>
    <property type="match status" value="1"/>
</dbReference>
<dbReference type="RefSeq" id="WP_044352109.1">
    <property type="nucleotide sequence ID" value="NZ_AZAC01000056.1"/>
</dbReference>
<keyword evidence="1" id="KW-0547">Nucleotide-binding</keyword>
<dbReference type="Gene3D" id="3.40.50.2300">
    <property type="match status" value="1"/>
</dbReference>
<reference evidence="10 11" key="1">
    <citation type="submission" date="2013-11" db="EMBL/GenBank/DDBJ databases">
        <title>Metagenomic analysis of a methanogenic consortium involved in long chain n-alkane degradation.</title>
        <authorList>
            <person name="Davidova I.A."/>
            <person name="Callaghan A.V."/>
            <person name="Wawrik B."/>
            <person name="Pruitt S."/>
            <person name="Marks C."/>
            <person name="Duncan K.E."/>
            <person name="Suflita J.M."/>
        </authorList>
    </citation>
    <scope>NUCLEOTIDE SEQUENCE [LARGE SCALE GENOMIC DNA]</scope>
    <source>
        <strain evidence="10 11">SPR</strain>
    </source>
</reference>
<evidence type="ECO:0000256" key="1">
    <source>
        <dbReference type="ARBA" id="ARBA00022741"/>
    </source>
</evidence>
<dbReference type="CDD" id="cd17536">
    <property type="entry name" value="REC_YesN-like"/>
    <property type="match status" value="1"/>
</dbReference>
<keyword evidence="2" id="KW-0067">ATP-binding</keyword>
<dbReference type="InterPro" id="IPR058031">
    <property type="entry name" value="AAA_lid_NorR"/>
</dbReference>
<dbReference type="PROSITE" id="PS00688">
    <property type="entry name" value="SIGMA54_INTERACT_3"/>
    <property type="match status" value="1"/>
</dbReference>
<accession>A0A0D2JPU0</accession>
<dbReference type="InterPro" id="IPR002078">
    <property type="entry name" value="Sigma_54_int"/>
</dbReference>
<keyword evidence="6" id="KW-0804">Transcription</keyword>
<proteinExistence type="predicted"/>
<keyword evidence="7" id="KW-0597">Phosphoprotein</keyword>
<keyword evidence="11" id="KW-1185">Reference proteome</keyword>
<keyword evidence="5" id="KW-0010">Activator</keyword>
<dbReference type="AlphaFoldDB" id="A0A0D2JPU0"/>
<evidence type="ECO:0000259" key="9">
    <source>
        <dbReference type="PROSITE" id="PS50110"/>
    </source>
</evidence>
<dbReference type="InterPro" id="IPR025943">
    <property type="entry name" value="Sigma_54_int_dom_ATP-bd_2"/>
</dbReference>
<dbReference type="PANTHER" id="PTHR32071:SF21">
    <property type="entry name" value="TRANSCRIPTIONAL REGULATORY PROTEIN FLGR"/>
    <property type="match status" value="1"/>
</dbReference>
<dbReference type="GO" id="GO:0003677">
    <property type="term" value="F:DNA binding"/>
    <property type="evidence" value="ECO:0007669"/>
    <property type="project" value="UniProtKB-KW"/>
</dbReference>
<protein>
    <submittedName>
        <fullName evidence="10">Acetoacetate metabolism regulatory protein AtoC</fullName>
    </submittedName>
</protein>
<dbReference type="PROSITE" id="PS00676">
    <property type="entry name" value="SIGMA54_INTERACT_2"/>
    <property type="match status" value="1"/>
</dbReference>
<dbReference type="Pfam" id="PF25601">
    <property type="entry name" value="AAA_lid_14"/>
    <property type="match status" value="1"/>
</dbReference>
<dbReference type="CDD" id="cd00009">
    <property type="entry name" value="AAA"/>
    <property type="match status" value="1"/>
</dbReference>
<organism evidence="10 11">
    <name type="scientific">Dethiosulfatarculus sandiegensis</name>
    <dbReference type="NCBI Taxonomy" id="1429043"/>
    <lineage>
        <taxon>Bacteria</taxon>
        <taxon>Pseudomonadati</taxon>
        <taxon>Thermodesulfobacteriota</taxon>
        <taxon>Desulfarculia</taxon>
        <taxon>Desulfarculales</taxon>
        <taxon>Desulfarculaceae</taxon>
        <taxon>Dethiosulfatarculus</taxon>
    </lineage>
</organism>
<dbReference type="InterPro" id="IPR011006">
    <property type="entry name" value="CheY-like_superfamily"/>
</dbReference>
<dbReference type="InParanoid" id="A0A0D2JPU0"/>
<dbReference type="GO" id="GO:0000160">
    <property type="term" value="P:phosphorelay signal transduction system"/>
    <property type="evidence" value="ECO:0007669"/>
    <property type="project" value="InterPro"/>
</dbReference>
<evidence type="ECO:0000256" key="4">
    <source>
        <dbReference type="ARBA" id="ARBA00023125"/>
    </source>
</evidence>
<evidence type="ECO:0000256" key="3">
    <source>
        <dbReference type="ARBA" id="ARBA00023015"/>
    </source>
</evidence>
<feature type="domain" description="Response regulatory" evidence="9">
    <location>
        <begin position="21"/>
        <end position="134"/>
    </location>
</feature>
<dbReference type="InterPro" id="IPR003593">
    <property type="entry name" value="AAA+_ATPase"/>
</dbReference>
<feature type="modified residue" description="4-aspartylphosphate" evidence="7">
    <location>
        <position position="69"/>
    </location>
</feature>
<evidence type="ECO:0000256" key="6">
    <source>
        <dbReference type="ARBA" id="ARBA00023163"/>
    </source>
</evidence>
<keyword evidence="3" id="KW-0805">Transcription regulation</keyword>
<dbReference type="Gene3D" id="1.10.10.60">
    <property type="entry name" value="Homeodomain-like"/>
    <property type="match status" value="1"/>
</dbReference>
<dbReference type="Gene3D" id="1.10.8.60">
    <property type="match status" value="1"/>
</dbReference>
<dbReference type="SUPFAM" id="SSF52172">
    <property type="entry name" value="CheY-like"/>
    <property type="match status" value="1"/>
</dbReference>
<dbReference type="SUPFAM" id="SSF52540">
    <property type="entry name" value="P-loop containing nucleoside triphosphate hydrolases"/>
    <property type="match status" value="1"/>
</dbReference>
<dbReference type="EMBL" id="AZAC01000056">
    <property type="protein sequence ID" value="KIX11480.1"/>
    <property type="molecule type" value="Genomic_DNA"/>
</dbReference>
<dbReference type="PROSITE" id="PS00675">
    <property type="entry name" value="SIGMA54_INTERACT_1"/>
    <property type="match status" value="1"/>
</dbReference>
<dbReference type="SMART" id="SM00382">
    <property type="entry name" value="AAA"/>
    <property type="match status" value="1"/>
</dbReference>